<dbReference type="AlphaFoldDB" id="A0A6C7E6W6"/>
<accession>A0A6C7E6W6</accession>
<evidence type="ECO:0000313" key="2">
    <source>
        <dbReference type="EMBL" id="BAN00915.1"/>
    </source>
</evidence>
<dbReference type="RefSeq" id="WP_015440163.1">
    <property type="nucleotide sequence ID" value="NC_020520.1"/>
</dbReference>
<organism evidence="2 3">
    <name type="scientific">Ilumatobacter coccineus (strain NBRC 103263 / KCTC 29153 / YM16-304)</name>
    <dbReference type="NCBI Taxonomy" id="1313172"/>
    <lineage>
        <taxon>Bacteria</taxon>
        <taxon>Bacillati</taxon>
        <taxon>Actinomycetota</taxon>
        <taxon>Acidimicrobiia</taxon>
        <taxon>Acidimicrobiales</taxon>
        <taxon>Ilumatobacteraceae</taxon>
        <taxon>Ilumatobacter</taxon>
    </lineage>
</organism>
<proteinExistence type="predicted"/>
<name>A0A6C7E6W6_ILUCY</name>
<protein>
    <recommendedName>
        <fullName evidence="4">Phytanoyl-CoA dioxygenase</fullName>
    </recommendedName>
</protein>
<sequence>MDDEACFEAFVSDGHVVQRKALGAHQLDILRREIDECRSAPSEHHAVLGRVGDAVFDSDLFRWRDRPAIGDLIAAERLVSQATLLLASPVLFVEDQWFAADPGSATGSPWHQDGPYYEIDRAFVTCWIALDDVDAAHALHVIPGSHLDGTRLDAVAFDADGDTISNVSHSDDHSDASTLALAVERAVSYDMSAGDALWFDAGTVHGVPVPSPVGGRRFSLRYAPADARRQTTDRPVAAFWSTLPHGLDDGDHLSDSPWFPVLDSSSSPDERTDHAQQ</sequence>
<evidence type="ECO:0000313" key="3">
    <source>
        <dbReference type="Proteomes" id="UP000011863"/>
    </source>
</evidence>
<dbReference type="PANTHER" id="PTHR20883">
    <property type="entry name" value="PHYTANOYL-COA DIOXYGENASE DOMAIN CONTAINING 1"/>
    <property type="match status" value="1"/>
</dbReference>
<dbReference type="SUPFAM" id="SSF51197">
    <property type="entry name" value="Clavaminate synthase-like"/>
    <property type="match status" value="1"/>
</dbReference>
<dbReference type="EMBL" id="AP012057">
    <property type="protein sequence ID" value="BAN00915.1"/>
    <property type="molecule type" value="Genomic_DNA"/>
</dbReference>
<keyword evidence="3" id="KW-1185">Reference proteome</keyword>
<dbReference type="GO" id="GO:0005506">
    <property type="term" value="F:iron ion binding"/>
    <property type="evidence" value="ECO:0007669"/>
    <property type="project" value="UniProtKB-ARBA"/>
</dbReference>
<feature type="compositionally biased region" description="Basic and acidic residues" evidence="1">
    <location>
        <begin position="268"/>
        <end position="277"/>
    </location>
</feature>
<dbReference type="PANTHER" id="PTHR20883:SF48">
    <property type="entry name" value="ECTOINE DIOXYGENASE"/>
    <property type="match status" value="1"/>
</dbReference>
<evidence type="ECO:0000256" key="1">
    <source>
        <dbReference type="SAM" id="MobiDB-lite"/>
    </source>
</evidence>
<dbReference type="KEGG" id="aym:YM304_06010"/>
<dbReference type="Proteomes" id="UP000011863">
    <property type="component" value="Chromosome"/>
</dbReference>
<reference evidence="2 3" key="1">
    <citation type="journal article" date="2013" name="Int. J. Syst. Evol. Microbiol.">
        <title>Ilumatobacter nonamiense sp. nov. and Ilumatobacter coccineum sp. nov., isolated from seashore sand.</title>
        <authorList>
            <person name="Matsumoto A."/>
            <person name="Kasai H."/>
            <person name="Matsuo Y."/>
            <person name="Shizuri Y."/>
            <person name="Ichikawa N."/>
            <person name="Fujita N."/>
            <person name="Omura S."/>
            <person name="Takahashi Y."/>
        </authorList>
    </citation>
    <scope>NUCLEOTIDE SEQUENCE [LARGE SCALE GENOMIC DNA]</scope>
    <source>
        <strain evidence="3">NBRC 103263 / KCTC 29153 / YM16-304</strain>
    </source>
</reference>
<dbReference type="InterPro" id="IPR008775">
    <property type="entry name" value="Phytyl_CoA_dOase-like"/>
</dbReference>
<dbReference type="Gene3D" id="2.60.120.620">
    <property type="entry name" value="q2cbj1_9rhob like domain"/>
    <property type="match status" value="1"/>
</dbReference>
<dbReference type="OrthoDB" id="9814777at2"/>
<gene>
    <name evidence="2" type="ORF">YM304_06010</name>
</gene>
<dbReference type="GO" id="GO:0016706">
    <property type="term" value="F:2-oxoglutarate-dependent dioxygenase activity"/>
    <property type="evidence" value="ECO:0007669"/>
    <property type="project" value="UniProtKB-ARBA"/>
</dbReference>
<evidence type="ECO:0008006" key="4">
    <source>
        <dbReference type="Google" id="ProtNLM"/>
    </source>
</evidence>
<dbReference type="Pfam" id="PF05721">
    <property type="entry name" value="PhyH"/>
    <property type="match status" value="1"/>
</dbReference>
<feature type="region of interest" description="Disordered" evidence="1">
    <location>
        <begin position="254"/>
        <end position="277"/>
    </location>
</feature>